<name>B9CZW8_CAMRE</name>
<comment type="caution">
    <text evidence="1">The sequence shown here is derived from an EMBL/GenBank/DDBJ whole genome shotgun (WGS) entry which is preliminary data.</text>
</comment>
<keyword evidence="2" id="KW-1185">Reference proteome</keyword>
<sequence>MKSIKDDASRKNRGLKEILIIWKSQMEPLLYGIIDELAY</sequence>
<organism evidence="1 2">
    <name type="scientific">Campylobacter rectus RM3267</name>
    <dbReference type="NCBI Taxonomy" id="553218"/>
    <lineage>
        <taxon>Bacteria</taxon>
        <taxon>Pseudomonadati</taxon>
        <taxon>Campylobacterota</taxon>
        <taxon>Epsilonproteobacteria</taxon>
        <taxon>Campylobacterales</taxon>
        <taxon>Campylobacteraceae</taxon>
        <taxon>Campylobacter</taxon>
    </lineage>
</organism>
<dbReference type="AlphaFoldDB" id="B9CZW8"/>
<proteinExistence type="predicted"/>
<accession>B9CZW8</accession>
<dbReference type="EMBL" id="ACFU01000005">
    <property type="protein sequence ID" value="EEF14613.1"/>
    <property type="molecule type" value="Genomic_DNA"/>
</dbReference>
<dbReference type="Proteomes" id="UP000003082">
    <property type="component" value="Unassembled WGS sequence"/>
</dbReference>
<evidence type="ECO:0000313" key="1">
    <source>
        <dbReference type="EMBL" id="EEF14613.1"/>
    </source>
</evidence>
<reference evidence="1 2" key="1">
    <citation type="submission" date="2008-08" db="EMBL/GenBank/DDBJ databases">
        <authorList>
            <person name="Madupu R."/>
            <person name="Durkin A.S."/>
            <person name="Torralba M."/>
            <person name="Methe B."/>
            <person name="Sutton G.G."/>
            <person name="Strausberg R.L."/>
            <person name="Nelson K.E."/>
        </authorList>
    </citation>
    <scope>NUCLEOTIDE SEQUENCE [LARGE SCALE GENOMIC DNA]</scope>
    <source>
        <strain evidence="1 2">RM3267</strain>
    </source>
</reference>
<protein>
    <submittedName>
        <fullName evidence="1">Uncharacterized protein</fullName>
    </submittedName>
</protein>
<gene>
    <name evidence="1" type="ORF">CAMRE0001_1276</name>
</gene>
<evidence type="ECO:0000313" key="2">
    <source>
        <dbReference type="Proteomes" id="UP000003082"/>
    </source>
</evidence>